<feature type="transmembrane region" description="Helical" evidence="8">
    <location>
        <begin position="412"/>
        <end position="437"/>
    </location>
</feature>
<sequence length="550" mass="60602">MESRGIPLEFRGDYADARKHLLTAIFFGLVLGVLMGPLQALDKARIDLYQNLPLIKSYYQGLTLHGVALALIWTSFFNVGFLTFTAVRGFGRPLQSRRLSRATLWIMWAGLALALFAILTNRATVLFTAYAPLKGHWTFYTGVALFAVVGTWLLAANVFLTYRAWKRDNPGRKTPLLAFGTLVTLTMWTLATSGVATEFVIYLIPWSLGLREGIDPLLTRSLFWLTGHPIVYWWLLPAYLSWYFMLPRQAGGKLFSESMARLALLLFIPFSLPVGVHHMYTDPGVATHSKMLHGFLTFVVFLPSLITAFTVVASLEIAGRQRGGRGWLGWIRALPWREPSVAAQLLAMVLFTVGGASGLINASYVLNLLVHNTLFVVGHFHLTVGSAVTLTFMGISYWLIPELTGRALRGRRVALAQVWLWFLGMAIMGRGMAAMGLEGVPRRTWWSQAAYQIAEAQAGGVMTAVGGALLFVSMLLFVGVVVVTMRGAEAPARQAVPVAEPLDGGMPVPVWLNRLTPWVVGTVVLTLLAWSPVVWGLLQSPFSAPGLRAW</sequence>
<protein>
    <submittedName>
        <fullName evidence="10">Cbb3-type cytochrome c oxidase subunit I</fullName>
    </submittedName>
</protein>
<feature type="transmembrane region" description="Helical" evidence="8">
    <location>
        <begin position="99"/>
        <end position="119"/>
    </location>
</feature>
<feature type="transmembrane region" description="Helical" evidence="8">
    <location>
        <begin position="340"/>
        <end position="360"/>
    </location>
</feature>
<dbReference type="InterPro" id="IPR023615">
    <property type="entry name" value="Cyt_c_Oxase_su1_BS"/>
</dbReference>
<evidence type="ECO:0000256" key="4">
    <source>
        <dbReference type="ARBA" id="ARBA00022982"/>
    </source>
</evidence>
<evidence type="ECO:0000313" key="11">
    <source>
        <dbReference type="Proteomes" id="UP001304683"/>
    </source>
</evidence>
<keyword evidence="4 7" id="KW-0249">Electron transport</keyword>
<dbReference type="SUPFAM" id="SSF81442">
    <property type="entry name" value="Cytochrome c oxidase subunit I-like"/>
    <property type="match status" value="1"/>
</dbReference>
<name>A0ABZ0QSC3_9FIRM</name>
<dbReference type="PROSITE" id="PS00077">
    <property type="entry name" value="COX1_CUB"/>
    <property type="match status" value="1"/>
</dbReference>
<accession>A0ABZ0QSC3</accession>
<dbReference type="InterPro" id="IPR000883">
    <property type="entry name" value="Cyt_C_Oxase_1"/>
</dbReference>
<dbReference type="EMBL" id="CP132508">
    <property type="protein sequence ID" value="WPD19308.1"/>
    <property type="molecule type" value="Genomic_DNA"/>
</dbReference>
<feature type="transmembrane region" description="Helical" evidence="8">
    <location>
        <begin position="258"/>
        <end position="280"/>
    </location>
</feature>
<feature type="transmembrane region" description="Helical" evidence="8">
    <location>
        <begin position="61"/>
        <end position="87"/>
    </location>
</feature>
<feature type="domain" description="Cytochrome oxidase subunit I profile" evidence="9">
    <location>
        <begin position="20"/>
        <end position="510"/>
    </location>
</feature>
<keyword evidence="2 7" id="KW-0679">Respiratory chain</keyword>
<feature type="transmembrane region" description="Helical" evidence="8">
    <location>
        <begin position="457"/>
        <end position="483"/>
    </location>
</feature>
<feature type="transmembrane region" description="Helical" evidence="8">
    <location>
        <begin position="176"/>
        <end position="202"/>
    </location>
</feature>
<proteinExistence type="inferred from homology"/>
<evidence type="ECO:0000256" key="7">
    <source>
        <dbReference type="RuleBase" id="RU000370"/>
    </source>
</evidence>
<keyword evidence="7" id="KW-0479">Metal-binding</keyword>
<dbReference type="PROSITE" id="PS50855">
    <property type="entry name" value="COX1"/>
    <property type="match status" value="1"/>
</dbReference>
<evidence type="ECO:0000256" key="6">
    <source>
        <dbReference type="ARBA" id="ARBA00023136"/>
    </source>
</evidence>
<dbReference type="Pfam" id="PF00115">
    <property type="entry name" value="COX1"/>
    <property type="match status" value="1"/>
</dbReference>
<organism evidence="10 11">
    <name type="scientific">Thermaerobacter composti</name>
    <dbReference type="NCBI Taxonomy" id="554949"/>
    <lineage>
        <taxon>Bacteria</taxon>
        <taxon>Bacillati</taxon>
        <taxon>Bacillota</taxon>
        <taxon>Clostridia</taxon>
        <taxon>Eubacteriales</taxon>
        <taxon>Clostridiales Family XVII. Incertae Sedis</taxon>
        <taxon>Thermaerobacter</taxon>
    </lineage>
</organism>
<dbReference type="InterPro" id="IPR036927">
    <property type="entry name" value="Cyt_c_oxase-like_su1_sf"/>
</dbReference>
<evidence type="ECO:0000256" key="1">
    <source>
        <dbReference type="ARBA" id="ARBA00004141"/>
    </source>
</evidence>
<evidence type="ECO:0000256" key="2">
    <source>
        <dbReference type="ARBA" id="ARBA00022660"/>
    </source>
</evidence>
<keyword evidence="6 8" id="KW-0472">Membrane</keyword>
<keyword evidence="7" id="KW-0349">Heme</keyword>
<evidence type="ECO:0000256" key="3">
    <source>
        <dbReference type="ARBA" id="ARBA00022692"/>
    </source>
</evidence>
<keyword evidence="5 8" id="KW-1133">Transmembrane helix</keyword>
<keyword evidence="11" id="KW-1185">Reference proteome</keyword>
<keyword evidence="7" id="KW-0813">Transport</keyword>
<evidence type="ECO:0000313" key="10">
    <source>
        <dbReference type="EMBL" id="WPD19308.1"/>
    </source>
</evidence>
<dbReference type="PANTHER" id="PTHR10422:SF40">
    <property type="entry name" value="CYTOCHROME C OXIDASE SUBUNIT I"/>
    <property type="match status" value="1"/>
</dbReference>
<evidence type="ECO:0000256" key="8">
    <source>
        <dbReference type="SAM" id="Phobius"/>
    </source>
</evidence>
<feature type="transmembrane region" description="Helical" evidence="8">
    <location>
        <begin position="222"/>
        <end position="246"/>
    </location>
</feature>
<dbReference type="PRINTS" id="PR01165">
    <property type="entry name" value="CYCOXIDASEI"/>
</dbReference>
<dbReference type="PANTHER" id="PTHR10422">
    <property type="entry name" value="CYTOCHROME C OXIDASE SUBUNIT 1"/>
    <property type="match status" value="1"/>
</dbReference>
<dbReference type="InterPro" id="IPR023616">
    <property type="entry name" value="Cyt_c_oxase-like_su1_dom"/>
</dbReference>
<feature type="transmembrane region" description="Helical" evidence="8">
    <location>
        <begin position="139"/>
        <end position="164"/>
    </location>
</feature>
<feature type="transmembrane region" description="Helical" evidence="8">
    <location>
        <begin position="292"/>
        <end position="319"/>
    </location>
</feature>
<keyword evidence="3 7" id="KW-0812">Transmembrane</keyword>
<feature type="transmembrane region" description="Helical" evidence="8">
    <location>
        <begin position="21"/>
        <end position="41"/>
    </location>
</feature>
<feature type="transmembrane region" description="Helical" evidence="8">
    <location>
        <begin position="515"/>
        <end position="538"/>
    </location>
</feature>
<feature type="transmembrane region" description="Helical" evidence="8">
    <location>
        <begin position="380"/>
        <end position="400"/>
    </location>
</feature>
<evidence type="ECO:0000256" key="5">
    <source>
        <dbReference type="ARBA" id="ARBA00022989"/>
    </source>
</evidence>
<reference evidence="10 11" key="1">
    <citation type="submission" date="2023-08" db="EMBL/GenBank/DDBJ databases">
        <title>Genome sequence of Thermaerobacter compostii strain Ins1, a spore-forming filamentous bacterium isolated from a deep geothermal reservoir.</title>
        <authorList>
            <person name="Bregnard D."/>
            <person name="Gonzalez D."/>
            <person name="Junier P."/>
        </authorList>
    </citation>
    <scope>NUCLEOTIDE SEQUENCE [LARGE SCALE GENOMIC DNA]</scope>
    <source>
        <strain evidence="10 11">Ins1</strain>
    </source>
</reference>
<comment type="similarity">
    <text evidence="7">Belongs to the heme-copper respiratory oxidase family.</text>
</comment>
<keyword evidence="7" id="KW-0408">Iron</keyword>
<dbReference type="RefSeq" id="WP_318750858.1">
    <property type="nucleotide sequence ID" value="NZ_CP132508.1"/>
</dbReference>
<evidence type="ECO:0000259" key="9">
    <source>
        <dbReference type="PROSITE" id="PS50855"/>
    </source>
</evidence>
<comment type="subcellular location">
    <subcellularLocation>
        <location evidence="1">Membrane</location>
        <topology evidence="1">Multi-pass membrane protein</topology>
    </subcellularLocation>
</comment>
<gene>
    <name evidence="10" type="ORF">Q5761_01140</name>
</gene>
<dbReference type="Proteomes" id="UP001304683">
    <property type="component" value="Chromosome"/>
</dbReference>
<dbReference type="Gene3D" id="1.20.210.10">
    <property type="entry name" value="Cytochrome c oxidase-like, subunit I domain"/>
    <property type="match status" value="1"/>
</dbReference>